<dbReference type="Gene3D" id="3.60.21.10">
    <property type="match status" value="1"/>
</dbReference>
<dbReference type="AlphaFoldDB" id="A0A2U2PBH6"/>
<gene>
    <name evidence="4" type="ORF">DDR33_20155</name>
</gene>
<evidence type="ECO:0000256" key="2">
    <source>
        <dbReference type="SAM" id="MobiDB-lite"/>
    </source>
</evidence>
<dbReference type="OrthoDB" id="9809781at2"/>
<evidence type="ECO:0000313" key="4">
    <source>
        <dbReference type="EMBL" id="PWG78751.1"/>
    </source>
</evidence>
<feature type="domain" description="Calcineurin-like phosphoesterase" evidence="3">
    <location>
        <begin position="57"/>
        <end position="273"/>
    </location>
</feature>
<dbReference type="PANTHER" id="PTHR22953:SF153">
    <property type="entry name" value="PURPLE ACID PHOSPHATASE"/>
    <property type="match status" value="1"/>
</dbReference>
<evidence type="ECO:0000256" key="1">
    <source>
        <dbReference type="ARBA" id="ARBA00022729"/>
    </source>
</evidence>
<evidence type="ECO:0000313" key="5">
    <source>
        <dbReference type="Proteomes" id="UP000245647"/>
    </source>
</evidence>
<dbReference type="InterPro" id="IPR039331">
    <property type="entry name" value="PAPs-like"/>
</dbReference>
<feature type="compositionally biased region" description="Basic and acidic residues" evidence="2">
    <location>
        <begin position="14"/>
        <end position="24"/>
    </location>
</feature>
<dbReference type="SUPFAM" id="SSF56300">
    <property type="entry name" value="Metallo-dependent phosphatases"/>
    <property type="match status" value="1"/>
</dbReference>
<dbReference type="Pfam" id="PF00149">
    <property type="entry name" value="Metallophos"/>
    <property type="match status" value="1"/>
</dbReference>
<reference evidence="4 5" key="1">
    <citation type="submission" date="2018-04" db="EMBL/GenBank/DDBJ databases">
        <title>Pedobacter chongqingensis sp. nov., isolated from a rottenly hemp rope.</title>
        <authorList>
            <person name="Cai Y."/>
        </authorList>
    </citation>
    <scope>NUCLEOTIDE SEQUENCE [LARGE SCALE GENOMIC DNA]</scope>
    <source>
        <strain evidence="4 5">FJ4-8</strain>
    </source>
</reference>
<evidence type="ECO:0000259" key="3">
    <source>
        <dbReference type="Pfam" id="PF00149"/>
    </source>
</evidence>
<proteinExistence type="predicted"/>
<dbReference type="EMBL" id="QEAS01000020">
    <property type="protein sequence ID" value="PWG78751.1"/>
    <property type="molecule type" value="Genomic_DNA"/>
</dbReference>
<accession>A0A2U2PBH6</accession>
<protein>
    <submittedName>
        <fullName evidence="4">Metallophosphoesterase</fullName>
    </submittedName>
</protein>
<dbReference type="Proteomes" id="UP000245647">
    <property type="component" value="Unassembled WGS sequence"/>
</dbReference>
<sequence length="372" mass="42097">MNSKASLKHNTPVFKKDQPDDSWKFRPLPSPAGSYPYHLALKELEPEISDRKIVFHMVGDTGSIRNPDFQYEVAEEMTRQYERANSKEDSPLFLYHLGDIVYTYGEAAKYPQQFFEPYHNYPGHIFAIPGNHDADVNPETEQAYNSLDPFIAAFCSSTQQPIPFSGGSERLSMIQPNVYWTLETPLATIIGLYSNVPKYGVITAEQRDWLIRELHSARVGSPDKALILCLHHAPFSADVNHGSSKAMIEFLEDAFNEAGARPDIVFSGHVHNYQRFEKRYPDGTSIPFIVAGGGGYDELHSLAHRDDHNYTGESPLFDQVRLQNYCDDQHGFLKISIERQDTGLVLSGEFYSISHTQNDTVARLADRFSITI</sequence>
<name>A0A2U2PBH6_9SPHI</name>
<dbReference type="InterPro" id="IPR004843">
    <property type="entry name" value="Calcineurin-like_PHP"/>
</dbReference>
<keyword evidence="1" id="KW-0732">Signal</keyword>
<dbReference type="PANTHER" id="PTHR22953">
    <property type="entry name" value="ACID PHOSPHATASE RELATED"/>
    <property type="match status" value="1"/>
</dbReference>
<dbReference type="GO" id="GO:0003993">
    <property type="term" value="F:acid phosphatase activity"/>
    <property type="evidence" value="ECO:0007669"/>
    <property type="project" value="InterPro"/>
</dbReference>
<dbReference type="RefSeq" id="WP_109417609.1">
    <property type="nucleotide sequence ID" value="NZ_QEAS01000020.1"/>
</dbReference>
<feature type="region of interest" description="Disordered" evidence="2">
    <location>
        <begin position="1"/>
        <end position="25"/>
    </location>
</feature>
<keyword evidence="5" id="KW-1185">Reference proteome</keyword>
<dbReference type="InterPro" id="IPR029052">
    <property type="entry name" value="Metallo-depent_PP-like"/>
</dbReference>
<organism evidence="4 5">
    <name type="scientific">Pararcticibacter amylolyticus</name>
    <dbReference type="NCBI Taxonomy" id="2173175"/>
    <lineage>
        <taxon>Bacteria</taxon>
        <taxon>Pseudomonadati</taxon>
        <taxon>Bacteroidota</taxon>
        <taxon>Sphingobacteriia</taxon>
        <taxon>Sphingobacteriales</taxon>
        <taxon>Sphingobacteriaceae</taxon>
        <taxon>Pararcticibacter</taxon>
    </lineage>
</organism>
<comment type="caution">
    <text evidence="4">The sequence shown here is derived from an EMBL/GenBank/DDBJ whole genome shotgun (WGS) entry which is preliminary data.</text>
</comment>